<keyword evidence="1" id="KW-0812">Transmembrane</keyword>
<dbReference type="InterPro" id="IPR005176">
    <property type="entry name" value="PONY_dom"/>
</dbReference>
<dbReference type="OrthoDB" id="27198at2759"/>
<sequence length="71" mass="8206">MKEVISFIEEKEGVYKATTKDMWTMMLEFCETVKPDLQDYEADSVCKLFVNTFFCITDFFFILAGLADPLG</sequence>
<dbReference type="EMBL" id="ML769524">
    <property type="protein sequence ID" value="KAE9395814.1"/>
    <property type="molecule type" value="Genomic_DNA"/>
</dbReference>
<feature type="transmembrane region" description="Helical" evidence="1">
    <location>
        <begin position="48"/>
        <end position="67"/>
    </location>
</feature>
<dbReference type="PROSITE" id="PS51229">
    <property type="entry name" value="DCUN1"/>
    <property type="match status" value="1"/>
</dbReference>
<evidence type="ECO:0000313" key="3">
    <source>
        <dbReference type="EMBL" id="KAE9395814.1"/>
    </source>
</evidence>
<reference evidence="3" key="1">
    <citation type="journal article" date="2019" name="Environ. Microbiol.">
        <title>Fungal ecological strategies reflected in gene transcription - a case study of two litter decomposers.</title>
        <authorList>
            <person name="Barbi F."/>
            <person name="Kohler A."/>
            <person name="Barry K."/>
            <person name="Baskaran P."/>
            <person name="Daum C."/>
            <person name="Fauchery L."/>
            <person name="Ihrmark K."/>
            <person name="Kuo A."/>
            <person name="LaButti K."/>
            <person name="Lipzen A."/>
            <person name="Morin E."/>
            <person name="Grigoriev I.V."/>
            <person name="Henrissat B."/>
            <person name="Lindahl B."/>
            <person name="Martin F."/>
        </authorList>
    </citation>
    <scope>NUCLEOTIDE SEQUENCE</scope>
    <source>
        <strain evidence="3">JB14</strain>
    </source>
</reference>
<name>A0A6A4HFC5_9AGAR</name>
<dbReference type="Gene3D" id="1.10.238.200">
    <property type="entry name" value="Cullin, PONY binding domain"/>
    <property type="match status" value="1"/>
</dbReference>
<protein>
    <recommendedName>
        <fullName evidence="2">DCUN1 domain-containing protein</fullName>
    </recommendedName>
</protein>
<evidence type="ECO:0000313" key="4">
    <source>
        <dbReference type="Proteomes" id="UP000799118"/>
    </source>
</evidence>
<evidence type="ECO:0000256" key="1">
    <source>
        <dbReference type="SAM" id="Phobius"/>
    </source>
</evidence>
<keyword evidence="1" id="KW-0472">Membrane</keyword>
<dbReference type="Pfam" id="PF03556">
    <property type="entry name" value="Cullin_binding"/>
    <property type="match status" value="1"/>
</dbReference>
<dbReference type="Proteomes" id="UP000799118">
    <property type="component" value="Unassembled WGS sequence"/>
</dbReference>
<proteinExistence type="predicted"/>
<evidence type="ECO:0000259" key="2">
    <source>
        <dbReference type="PROSITE" id="PS51229"/>
    </source>
</evidence>
<feature type="domain" description="DCUN1" evidence="2">
    <location>
        <begin position="1"/>
        <end position="58"/>
    </location>
</feature>
<keyword evidence="4" id="KW-1185">Reference proteome</keyword>
<gene>
    <name evidence="3" type="ORF">BT96DRAFT_922564</name>
</gene>
<keyword evidence="1" id="KW-1133">Transmembrane helix</keyword>
<dbReference type="AlphaFoldDB" id="A0A6A4HFC5"/>
<accession>A0A6A4HFC5</accession>
<dbReference type="InterPro" id="IPR042460">
    <property type="entry name" value="DCN1-like_PONY"/>
</dbReference>
<organism evidence="3 4">
    <name type="scientific">Gymnopus androsaceus JB14</name>
    <dbReference type="NCBI Taxonomy" id="1447944"/>
    <lineage>
        <taxon>Eukaryota</taxon>
        <taxon>Fungi</taxon>
        <taxon>Dikarya</taxon>
        <taxon>Basidiomycota</taxon>
        <taxon>Agaricomycotina</taxon>
        <taxon>Agaricomycetes</taxon>
        <taxon>Agaricomycetidae</taxon>
        <taxon>Agaricales</taxon>
        <taxon>Marasmiineae</taxon>
        <taxon>Omphalotaceae</taxon>
        <taxon>Gymnopus</taxon>
    </lineage>
</organism>